<dbReference type="InterPro" id="IPR010049">
    <property type="entry name" value="MTA_SAH_Nsdase"/>
</dbReference>
<dbReference type="GO" id="GO:0005829">
    <property type="term" value="C:cytosol"/>
    <property type="evidence" value="ECO:0007669"/>
    <property type="project" value="TreeGrafter"/>
</dbReference>
<evidence type="ECO:0000313" key="7">
    <source>
        <dbReference type="EMBL" id="ACA32999.1"/>
    </source>
</evidence>
<gene>
    <name evidence="7" type="primary">mtnN</name>
    <name evidence="7" type="ordered locus">UPA3_0489</name>
</gene>
<evidence type="ECO:0000256" key="3">
    <source>
        <dbReference type="ARBA" id="ARBA00022605"/>
    </source>
</evidence>
<dbReference type="AlphaFoldDB" id="A0A2C9DYM3"/>
<keyword evidence="5" id="KW-0486">Methionine biosynthesis</keyword>
<dbReference type="Proteomes" id="UP000002162">
    <property type="component" value="Chromosome"/>
</dbReference>
<evidence type="ECO:0000259" key="6">
    <source>
        <dbReference type="Pfam" id="PF01048"/>
    </source>
</evidence>
<keyword evidence="3" id="KW-0028">Amino-acid biosynthesis</keyword>
<sequence length="230" mass="26413">MIGLIVALNSEIKTFFKQIKKKVYQINNIDFYLCTHQNIEFVLVFTDVGKTNASFITALLINNFKPKVILNVGSCGALNDQLQVLDIAIIDQCQYLDVNVSAFGYLKNQIPRLDKFFILDKSYNQQIKNQLIKKKLKCWIANVGSSDTFINRDNISFFYDQQIDLVDMELAAIAHVCTRMLTPLVSIKLVSDHITLPNSNQEQFNKNLSLIDKWFNEHLPSIIEAILEIY</sequence>
<dbReference type="PANTHER" id="PTHR46832:SF1">
    <property type="entry name" value="5'-METHYLTHIOADENOSINE_S-ADENOSYLHOMOCYSTEINE NUCLEOSIDASE"/>
    <property type="match status" value="1"/>
</dbReference>
<protein>
    <recommendedName>
        <fullName evidence="2">adenosylhomocysteine nucleosidase</fullName>
        <ecNumber evidence="2">3.2.2.9</ecNumber>
    </recommendedName>
</protein>
<dbReference type="CDD" id="cd09008">
    <property type="entry name" value="MTAN"/>
    <property type="match status" value="1"/>
</dbReference>
<dbReference type="GO" id="GO:0009164">
    <property type="term" value="P:nucleoside catabolic process"/>
    <property type="evidence" value="ECO:0007669"/>
    <property type="project" value="InterPro"/>
</dbReference>
<dbReference type="KEGG" id="upa:UPA3_0489"/>
<dbReference type="GO" id="GO:0008782">
    <property type="term" value="F:adenosylhomocysteine nucleosidase activity"/>
    <property type="evidence" value="ECO:0007669"/>
    <property type="project" value="UniProtKB-EC"/>
</dbReference>
<evidence type="ECO:0000313" key="8">
    <source>
        <dbReference type="Proteomes" id="UP000002162"/>
    </source>
</evidence>
<evidence type="ECO:0000256" key="4">
    <source>
        <dbReference type="ARBA" id="ARBA00022801"/>
    </source>
</evidence>
<dbReference type="Gene3D" id="3.40.50.1580">
    <property type="entry name" value="Nucleoside phosphorylase domain"/>
    <property type="match status" value="1"/>
</dbReference>
<dbReference type="SUPFAM" id="SSF53167">
    <property type="entry name" value="Purine and uridine phosphorylases"/>
    <property type="match status" value="1"/>
</dbReference>
<dbReference type="GO" id="GO:0019509">
    <property type="term" value="P:L-methionine salvage from methylthioadenosine"/>
    <property type="evidence" value="ECO:0007669"/>
    <property type="project" value="UniProtKB-UniPathway"/>
</dbReference>
<dbReference type="InterPro" id="IPR000845">
    <property type="entry name" value="Nucleoside_phosphorylase_d"/>
</dbReference>
<dbReference type="HOGENOM" id="CLU_031248_2_1_14"/>
<dbReference type="NCBIfam" id="TIGR01704">
    <property type="entry name" value="MTA_SAH-Nsdase"/>
    <property type="match status" value="1"/>
</dbReference>
<proteinExistence type="predicted"/>
<evidence type="ECO:0000256" key="2">
    <source>
        <dbReference type="ARBA" id="ARBA00011974"/>
    </source>
</evidence>
<keyword evidence="4 7" id="KW-0378">Hydrolase</keyword>
<organism evidence="7 8">
    <name type="scientific">Ureaplasma parvum serovar 3 (strain ATCC 27815 / 27 / NCTC 11736)</name>
    <dbReference type="NCBI Taxonomy" id="505682"/>
    <lineage>
        <taxon>Bacteria</taxon>
        <taxon>Bacillati</taxon>
        <taxon>Mycoplasmatota</taxon>
        <taxon>Mycoplasmoidales</taxon>
        <taxon>Mycoplasmoidaceae</taxon>
        <taxon>Ureaplasma</taxon>
    </lineage>
</organism>
<dbReference type="Pfam" id="PF01048">
    <property type="entry name" value="PNP_UDP_1"/>
    <property type="match status" value="1"/>
</dbReference>
<dbReference type="UniPathway" id="UPA00904">
    <property type="reaction ID" value="UER00871"/>
</dbReference>
<dbReference type="GO" id="GO:0019284">
    <property type="term" value="P:L-methionine salvage from S-adenosylmethionine"/>
    <property type="evidence" value="ECO:0007669"/>
    <property type="project" value="TreeGrafter"/>
</dbReference>
<dbReference type="InterPro" id="IPR035994">
    <property type="entry name" value="Nucleoside_phosphorylase_sf"/>
</dbReference>
<dbReference type="GeneID" id="29672726"/>
<keyword evidence="7" id="KW-0326">Glycosidase</keyword>
<dbReference type="EC" id="3.2.2.9" evidence="2"/>
<feature type="domain" description="Nucleoside phosphorylase" evidence="6">
    <location>
        <begin position="2"/>
        <end position="203"/>
    </location>
</feature>
<evidence type="ECO:0000256" key="1">
    <source>
        <dbReference type="ARBA" id="ARBA00004945"/>
    </source>
</evidence>
<accession>A0A2C9DYM3</accession>
<dbReference type="GO" id="GO:0008930">
    <property type="term" value="F:methylthioadenosine nucleosidase activity"/>
    <property type="evidence" value="ECO:0007669"/>
    <property type="project" value="InterPro"/>
</dbReference>
<comment type="pathway">
    <text evidence="1">Amino-acid biosynthesis; L-methionine biosynthesis via salvage pathway; S-methyl-5-thio-alpha-D-ribose 1-phosphate from S-methyl-5'-thioadenosine (hydrolase route): step 1/2.</text>
</comment>
<name>A0A2C9DYM3_UREP2</name>
<dbReference type="EMBL" id="CP000942">
    <property type="protein sequence ID" value="ACA32999.1"/>
    <property type="molecule type" value="Genomic_DNA"/>
</dbReference>
<dbReference type="PANTHER" id="PTHR46832">
    <property type="entry name" value="5'-METHYLTHIOADENOSINE/S-ADENOSYLHOMOCYSTEINE NUCLEOSIDASE"/>
    <property type="match status" value="1"/>
</dbReference>
<reference evidence="7 8" key="1">
    <citation type="submission" date="2008-02" db="EMBL/GenBank/DDBJ databases">
        <title>Genome sequence of Ureaplasma parvum serovar 3.</title>
        <authorList>
            <person name="Methe B.A."/>
            <person name="Glass J."/>
            <person name="Waites K."/>
            <person name="Shrivastava S."/>
        </authorList>
    </citation>
    <scope>NUCLEOTIDE SEQUENCE [LARGE SCALE GENOMIC DNA]</scope>
    <source>
        <strain evidence="8">ATCC 27815 / 27 / NCTC 11736</strain>
    </source>
</reference>
<dbReference type="RefSeq" id="WP_006688483.1">
    <property type="nucleotide sequence ID" value="NC_010503.1"/>
</dbReference>
<evidence type="ECO:0000256" key="5">
    <source>
        <dbReference type="ARBA" id="ARBA00023167"/>
    </source>
</evidence>